<dbReference type="PROSITE" id="PS50234">
    <property type="entry name" value="VWFA"/>
    <property type="match status" value="1"/>
</dbReference>
<accession>A0A552WQ64</accession>
<protein>
    <recommendedName>
        <fullName evidence="2">VWFA domain-containing protein</fullName>
    </recommendedName>
</protein>
<evidence type="ECO:0000313" key="3">
    <source>
        <dbReference type="EMBL" id="TRW44928.1"/>
    </source>
</evidence>
<organism evidence="3 4">
    <name type="scientific">Georgenia yuyongxinii</name>
    <dbReference type="NCBI Taxonomy" id="2589797"/>
    <lineage>
        <taxon>Bacteria</taxon>
        <taxon>Bacillati</taxon>
        <taxon>Actinomycetota</taxon>
        <taxon>Actinomycetes</taxon>
        <taxon>Micrococcales</taxon>
        <taxon>Bogoriellaceae</taxon>
        <taxon>Georgenia</taxon>
    </lineage>
</organism>
<evidence type="ECO:0000256" key="1">
    <source>
        <dbReference type="SAM" id="Phobius"/>
    </source>
</evidence>
<gene>
    <name evidence="3" type="ORF">FJ693_11475</name>
</gene>
<keyword evidence="1" id="KW-0812">Transmembrane</keyword>
<keyword evidence="4" id="KW-1185">Reference proteome</keyword>
<comment type="caution">
    <text evidence="3">The sequence shown here is derived from an EMBL/GenBank/DDBJ whole genome shotgun (WGS) entry which is preliminary data.</text>
</comment>
<name>A0A552WQ64_9MICO</name>
<dbReference type="EMBL" id="VJXR01000032">
    <property type="protein sequence ID" value="TRW44928.1"/>
    <property type="molecule type" value="Genomic_DNA"/>
</dbReference>
<reference evidence="3 4" key="1">
    <citation type="submission" date="2019-07" db="EMBL/GenBank/DDBJ databases">
        <title>Georgenia wutianyii sp. nov. and Georgenia *** sp. nov. isolated from plateau pika (Ochotona curzoniae) in the Qinghai-Tibet plateau of China.</title>
        <authorList>
            <person name="Tian Z."/>
        </authorList>
    </citation>
    <scope>NUCLEOTIDE SEQUENCE [LARGE SCALE GENOMIC DNA]</scope>
    <source>
        <strain evidence="3 4">Z446</strain>
    </source>
</reference>
<feature type="transmembrane region" description="Helical" evidence="1">
    <location>
        <begin position="57"/>
        <end position="78"/>
    </location>
</feature>
<evidence type="ECO:0000259" key="2">
    <source>
        <dbReference type="PROSITE" id="PS50234"/>
    </source>
</evidence>
<dbReference type="Gene3D" id="3.40.50.410">
    <property type="entry name" value="von Willebrand factor, type A domain"/>
    <property type="match status" value="1"/>
</dbReference>
<proteinExistence type="predicted"/>
<dbReference type="SUPFAM" id="SSF53300">
    <property type="entry name" value="vWA-like"/>
    <property type="match status" value="1"/>
</dbReference>
<dbReference type="InterPro" id="IPR028087">
    <property type="entry name" value="Tad_N"/>
</dbReference>
<keyword evidence="1" id="KW-0472">Membrane</keyword>
<feature type="domain" description="VWFA" evidence="2">
    <location>
        <begin position="228"/>
        <end position="497"/>
    </location>
</feature>
<dbReference type="InterPro" id="IPR002035">
    <property type="entry name" value="VWF_A"/>
</dbReference>
<dbReference type="Proteomes" id="UP000318693">
    <property type="component" value="Unassembled WGS sequence"/>
</dbReference>
<sequence>MRLLRQCRSGRHRDRQDQLRTHVAHTPGPRQRCDDRQVQRDEDRVMRRGLRRARERGAVAVVVALLIPVLLAATALAIDISMLSHQRQNLSNALDAAAQAGSYALPDFAAATAAAQTFAHANDPEAAPEISFWCVVASTGQTQMVKTAQIPGVCNPGTIVGAKCNEAICAIPCPPVSGNTCNTLSVTDDKNVAFSFAPAIGIDQGSTGALTSTACKGSCGGEAPNPMDVVVVADRTGSMSTPDRNLMVGAIKSTLQTMSKDQQYVALGTIGRSRLGDTCITRASGNDNDGPWIPVKFSNDYTGTPPAPGAPPPLNNGNSLVAGLNCLSSSSTGTYLASPLKASARYVLGKDGNNVGTLPPRVGEVRKAIIFETDGQPNENSIGAGTTSLDSPGDIGSSNGTTACTNFKTVATNTKDAGVLIVTVAFGDAISARCASGGAYVRDVLAAAASDHPNGGASTANNTCATASERNLENGDGDFFFCAADGDELGSIFAAAVSQLNPHTRLLRLPG</sequence>
<dbReference type="AlphaFoldDB" id="A0A552WQ64"/>
<evidence type="ECO:0000313" key="4">
    <source>
        <dbReference type="Proteomes" id="UP000318693"/>
    </source>
</evidence>
<dbReference type="Pfam" id="PF13400">
    <property type="entry name" value="Tad"/>
    <property type="match status" value="1"/>
</dbReference>
<dbReference type="InterPro" id="IPR036465">
    <property type="entry name" value="vWFA_dom_sf"/>
</dbReference>
<keyword evidence="1" id="KW-1133">Transmembrane helix</keyword>